<protein>
    <submittedName>
        <fullName evidence="1">Uncharacterized protein</fullName>
    </submittedName>
</protein>
<evidence type="ECO:0000313" key="2">
    <source>
        <dbReference type="Proteomes" id="UP000245910"/>
    </source>
</evidence>
<dbReference type="AlphaFoldDB" id="A0A2L2ST81"/>
<dbReference type="EMBL" id="LN649230">
    <property type="protein sequence ID" value="CEI60464.1"/>
    <property type="molecule type" value="Genomic_DNA"/>
</dbReference>
<organism evidence="1 2">
    <name type="scientific">Fusarium venenatum</name>
    <dbReference type="NCBI Taxonomy" id="56646"/>
    <lineage>
        <taxon>Eukaryota</taxon>
        <taxon>Fungi</taxon>
        <taxon>Dikarya</taxon>
        <taxon>Ascomycota</taxon>
        <taxon>Pezizomycotina</taxon>
        <taxon>Sordariomycetes</taxon>
        <taxon>Hypocreomycetidae</taxon>
        <taxon>Hypocreales</taxon>
        <taxon>Nectriaceae</taxon>
        <taxon>Fusarium</taxon>
    </lineage>
</organism>
<proteinExistence type="predicted"/>
<dbReference type="Proteomes" id="UP000245910">
    <property type="component" value="Chromosome II"/>
</dbReference>
<reference evidence="2" key="1">
    <citation type="submission" date="2014-10" db="EMBL/GenBank/DDBJ databases">
        <authorList>
            <person name="King R."/>
        </authorList>
    </citation>
    <scope>NUCLEOTIDE SEQUENCE [LARGE SCALE GENOMIC DNA]</scope>
    <source>
        <strain evidence="2">A3/5</strain>
    </source>
</reference>
<sequence length="38" mass="4448">MYSGNNVYNRQDGRCQIEQTLLGSGSVLFQRLEDDRQR</sequence>
<keyword evidence="2" id="KW-1185">Reference proteome</keyword>
<evidence type="ECO:0000313" key="1">
    <source>
        <dbReference type="EMBL" id="CEI60464.1"/>
    </source>
</evidence>
<accession>A0A2L2ST81</accession>
<name>A0A2L2ST81_9HYPO</name>